<accession>Q6CTU4</accession>
<dbReference type="OMA" id="RETIWIN"/>
<protein>
    <submittedName>
        <fullName evidence="2">KLLA0C10010p</fullName>
    </submittedName>
</protein>
<dbReference type="InParanoid" id="Q6CTU4"/>
<dbReference type="PaxDb" id="284590-Q6CTU4"/>
<dbReference type="Pfam" id="PF12862">
    <property type="entry name" value="ANAPC5"/>
    <property type="match status" value="1"/>
</dbReference>
<dbReference type="Proteomes" id="UP000000598">
    <property type="component" value="Chromosome C"/>
</dbReference>
<proteinExistence type="predicted"/>
<dbReference type="FunCoup" id="Q6CTU4">
    <property type="interactions" value="201"/>
</dbReference>
<name>Q6CTU4_KLULA</name>
<evidence type="ECO:0000313" key="2">
    <source>
        <dbReference type="EMBL" id="CAH01496.1"/>
    </source>
</evidence>
<dbReference type="AlphaFoldDB" id="Q6CTU4"/>
<gene>
    <name evidence="2" type="ORF">KLLA0_C10010g</name>
</gene>
<dbReference type="EMBL" id="CR382123">
    <property type="protein sequence ID" value="CAH01496.1"/>
    <property type="molecule type" value="Genomic_DNA"/>
</dbReference>
<keyword evidence="3" id="KW-1185">Reference proteome</keyword>
<evidence type="ECO:0000259" key="1">
    <source>
        <dbReference type="Pfam" id="PF12862"/>
    </source>
</evidence>
<dbReference type="STRING" id="284590.Q6CTU4"/>
<evidence type="ECO:0000313" key="3">
    <source>
        <dbReference type="Proteomes" id="UP000000598"/>
    </source>
</evidence>
<sequence length="601" mass="69325">MTVEFQKIRVVTGYDPYDLSCVALLVLYCLGEINLSLHNITRILQIVPNDELDSVGLPTLENLVLYLRKNEDSQTKASFKLINLIFSISSFNHIQELIHHLRDAIIVSPDQQGVLSKFRRILCRSSVICELLPRVIIDSNISEFFVEDIHQIVESFQAFKTRFLSCDISNIYREDINNSSNLTSRIFSHTHTNDCFPESPFITNQGIGNSLPWLIVSADKFKVILNYALQISMKDINLGSELAETIIRYTNLNDRTRFPDILLLEIVLLRKSKNYQGTIDKMYQYFDYCRNSNVSVSSSTNFSHICQTFTLSSLYQDHGSPEFALKTLHELIDTIREKSDVHGLSHLWDILIHHLLLYPDESRVLQKSIYELLRPFNDKKNTSPEMLQYWYTFQVAMNLHQNGYIPDILELATKVSALSNYGLMDHMNRVSTEVLLMTWSFVGFDDMACCFGKPFLNNVKKHRQLTNVEKLLEDKYYSEAIKKVEALLNEVNAKNFSISFKFACTQMSIRIMLAAGNAARAQPIIRQYIDKCRETKNDHELSKAILCMVRMLNGWQQYQDSYKLMNSNLSILLQYSGSMKEEAKQLYKETSLALENKVGSE</sequence>
<feature type="domain" description="Anaphase-promoting complex subunit 5" evidence="1">
    <location>
        <begin position="271"/>
        <end position="352"/>
    </location>
</feature>
<organism evidence="2 3">
    <name type="scientific">Kluyveromyces lactis (strain ATCC 8585 / CBS 2359 / DSM 70799 / NBRC 1267 / NRRL Y-1140 / WM37)</name>
    <name type="common">Yeast</name>
    <name type="synonym">Candida sphaerica</name>
    <dbReference type="NCBI Taxonomy" id="284590"/>
    <lineage>
        <taxon>Eukaryota</taxon>
        <taxon>Fungi</taxon>
        <taxon>Dikarya</taxon>
        <taxon>Ascomycota</taxon>
        <taxon>Saccharomycotina</taxon>
        <taxon>Saccharomycetes</taxon>
        <taxon>Saccharomycetales</taxon>
        <taxon>Saccharomycetaceae</taxon>
        <taxon>Kluyveromyces</taxon>
    </lineage>
</organism>
<reference evidence="2 3" key="1">
    <citation type="journal article" date="2004" name="Nature">
        <title>Genome evolution in yeasts.</title>
        <authorList>
            <consortium name="Genolevures"/>
            <person name="Dujon B."/>
            <person name="Sherman D."/>
            <person name="Fischer G."/>
            <person name="Durrens P."/>
            <person name="Casaregola S."/>
            <person name="Lafontaine I."/>
            <person name="de Montigny J."/>
            <person name="Marck C."/>
            <person name="Neuveglise C."/>
            <person name="Talla E."/>
            <person name="Goffard N."/>
            <person name="Frangeul L."/>
            <person name="Aigle M."/>
            <person name="Anthouard V."/>
            <person name="Babour A."/>
            <person name="Barbe V."/>
            <person name="Barnay S."/>
            <person name="Blanchin S."/>
            <person name="Beckerich J.M."/>
            <person name="Beyne E."/>
            <person name="Bleykasten C."/>
            <person name="Boisrame A."/>
            <person name="Boyer J."/>
            <person name="Cattolico L."/>
            <person name="Confanioleri F."/>
            <person name="de Daruvar A."/>
            <person name="Despons L."/>
            <person name="Fabre E."/>
            <person name="Fairhead C."/>
            <person name="Ferry-Dumazet H."/>
            <person name="Groppi A."/>
            <person name="Hantraye F."/>
            <person name="Hennequin C."/>
            <person name="Jauniaux N."/>
            <person name="Joyet P."/>
            <person name="Kachouri R."/>
            <person name="Kerrest A."/>
            <person name="Koszul R."/>
            <person name="Lemaire M."/>
            <person name="Lesur I."/>
            <person name="Ma L."/>
            <person name="Muller H."/>
            <person name="Nicaud J.M."/>
            <person name="Nikolski M."/>
            <person name="Oztas S."/>
            <person name="Ozier-Kalogeropoulos O."/>
            <person name="Pellenz S."/>
            <person name="Potier S."/>
            <person name="Richard G.F."/>
            <person name="Straub M.L."/>
            <person name="Suleau A."/>
            <person name="Swennene D."/>
            <person name="Tekaia F."/>
            <person name="Wesolowski-Louvel M."/>
            <person name="Westhof E."/>
            <person name="Wirth B."/>
            <person name="Zeniou-Meyer M."/>
            <person name="Zivanovic I."/>
            <person name="Bolotin-Fukuhara M."/>
            <person name="Thierry A."/>
            <person name="Bouchier C."/>
            <person name="Caudron B."/>
            <person name="Scarpelli C."/>
            <person name="Gaillardin C."/>
            <person name="Weissenbach J."/>
            <person name="Wincker P."/>
            <person name="Souciet J.L."/>
        </authorList>
    </citation>
    <scope>NUCLEOTIDE SEQUENCE [LARGE SCALE GENOMIC DNA]</scope>
    <source>
        <strain evidence="3">ATCC 8585 / CBS 2359 / DSM 70799 / NBRC 1267 / NRRL Y-1140 / WM37</strain>
    </source>
</reference>
<dbReference type="HOGENOM" id="CLU_412158_0_0_1"/>
<dbReference type="KEGG" id="kla:KLLA0_C10010g"/>
<dbReference type="InterPro" id="IPR026000">
    <property type="entry name" value="Apc5_dom"/>
</dbReference>
<dbReference type="eggNOG" id="KOG4322">
    <property type="taxonomic scope" value="Eukaryota"/>
</dbReference>